<dbReference type="SUPFAM" id="SSF52058">
    <property type="entry name" value="L domain-like"/>
    <property type="match status" value="2"/>
</dbReference>
<evidence type="ECO:0000256" key="20">
    <source>
        <dbReference type="SAM" id="Phobius"/>
    </source>
</evidence>
<dbReference type="InterPro" id="IPR055414">
    <property type="entry name" value="LRR_R13L4/SHOC2-like"/>
</dbReference>
<evidence type="ECO:0000313" key="24">
    <source>
        <dbReference type="Proteomes" id="UP001443914"/>
    </source>
</evidence>
<sequence>MNPILLLNISILLNILLFFLQPNTTSSLNHEIEALLKWKGTLQPSPSLLSSWSHSNTHKLCNWDGVTCDKANISVVGLNLANVGLSGTLSDLNFTSFMSLSVLNLSQNNLSGTIPPSIGNISRVTSLDLSDNVLVGQIPYQLSYLLELTYLDLGANYLESSNWSMFSPMTSLTHLSLYLNQLESEFPSFISYCLNLTYLDLSQNSMTSSLPKSLFSRLSKLEYVNLTTNYFYGSLPSNIFELTILKDLRVGNNRFNGLIPESVGLLEDLRILELYNNSFEGNVPRSIGHIKMLKILDLRWNKLNSTIPPELGLCTNLSSLALASNSLTGSLPLLLTNLKTISEIDISDNSLSGTLSSEFFTNWTELVMLQLQSNHFSGIIPHEIGLLTKLDTLFLYNNSFTGSIPTEIGKLTVLDQLDLSSNHLSGNVPSSVGNLTGLTVLQLFNNSLNGTLPSEIGKLTSLIILDVNSNELEGKLPDSLADLVNLETLSLFSNNFLGKFPENFGNNSLTLQNFRVAHNNFSGTLPKKLCNGLVLEEFTVHFNKFTGSLPECVRKCRDLNRVWLEGNQFSGDISKSFGVHPNLDFLNLAYNRFSGSLFLHQYANLTRLELEGNTLSGKIPAELGRLTKLVVLNLNSNELTGEIPSEIGQMQLLEQLSLSRNRLTGNVPENIRHLTNLQDVDLSGNVLTGNIPVALTSCKELSSLNLSHNNFSGQIPYELSQLAQLRYYVDLSGNALSRRIPESLSSLSSLQYLNLSHNDLSGEIPVSFSGMISLESIDFSYNNLNGQVPNIDLFQRAPSTAFIGNSGLCGNLLGLPECKYKKSRKYYRKIMIEVAVSCCLLFGGLFLYWYNKGIRLKQKEDNKENSLENPSYYENFEKLVWGSRKEKFKFRDLVKATEEFDEKYCIGKGGFGSVYKAILPKGQAVKTLRKTDSTEMSSVDRKSFENEITALTQIRHRNIIKLHGSCTNSRNMYLIYEYVEKGSLGKILYSDEGALLDWGLRLKIVQGLAYAVSYLHHDCCPPIMHRDISINNVLLDSEFEPKLSDFGTAKLLVSGSSNWSTIAGSYGYMAPELAFAVKITEKCDVYSFGVVVLEVMMGKHPREFLSSLYSGPSSSVIHDAYLKDVLDQRLQPPTAKLAANVMVLVAVALECTCQVPESRPSMLSVSHKLTQQQVPLVDSFDSVTIGMLVNFE</sequence>
<evidence type="ECO:0000256" key="21">
    <source>
        <dbReference type="SAM" id="SignalP"/>
    </source>
</evidence>
<keyword evidence="3" id="KW-1003">Cell membrane</keyword>
<dbReference type="Pfam" id="PF00069">
    <property type="entry name" value="Pkinase"/>
    <property type="match status" value="1"/>
</dbReference>
<dbReference type="Pfam" id="PF23598">
    <property type="entry name" value="LRR_14"/>
    <property type="match status" value="2"/>
</dbReference>
<evidence type="ECO:0000256" key="12">
    <source>
        <dbReference type="ARBA" id="ARBA00022777"/>
    </source>
</evidence>
<keyword evidence="8 20" id="KW-0812">Transmembrane</keyword>
<accession>A0AAW1NIB7</accession>
<proteinExistence type="predicted"/>
<evidence type="ECO:0000256" key="16">
    <source>
        <dbReference type="ARBA" id="ARBA00023170"/>
    </source>
</evidence>
<dbReference type="SUPFAM" id="SSF52047">
    <property type="entry name" value="RNI-like"/>
    <property type="match status" value="1"/>
</dbReference>
<dbReference type="PANTHER" id="PTHR27000:SF747">
    <property type="entry name" value="LEUCINE RICH REPEAT FAMILY PROTEIN, EXPRESSED"/>
    <property type="match status" value="1"/>
</dbReference>
<dbReference type="GO" id="GO:0004674">
    <property type="term" value="F:protein serine/threonine kinase activity"/>
    <property type="evidence" value="ECO:0007669"/>
    <property type="project" value="UniProtKB-KW"/>
</dbReference>
<dbReference type="EC" id="2.7.11.1" evidence="2"/>
<keyword evidence="24" id="KW-1185">Reference proteome</keyword>
<dbReference type="SUPFAM" id="SSF56112">
    <property type="entry name" value="Protein kinase-like (PK-like)"/>
    <property type="match status" value="1"/>
</dbReference>
<dbReference type="FunFam" id="3.80.10.10:FF:000910">
    <property type="entry name" value="MDIS1-interacting receptor like kinase 2"/>
    <property type="match status" value="1"/>
</dbReference>
<reference evidence="23" key="1">
    <citation type="submission" date="2024-03" db="EMBL/GenBank/DDBJ databases">
        <title>WGS assembly of Saponaria officinalis var. Norfolk2.</title>
        <authorList>
            <person name="Jenkins J."/>
            <person name="Shu S."/>
            <person name="Grimwood J."/>
            <person name="Barry K."/>
            <person name="Goodstein D."/>
            <person name="Schmutz J."/>
            <person name="Leebens-Mack J."/>
            <person name="Osbourn A."/>
        </authorList>
    </citation>
    <scope>NUCLEOTIDE SEQUENCE [LARGE SCALE GENOMIC DNA]</scope>
    <source>
        <strain evidence="23">JIC</strain>
    </source>
</reference>
<dbReference type="InterPro" id="IPR000719">
    <property type="entry name" value="Prot_kinase_dom"/>
</dbReference>
<feature type="transmembrane region" description="Helical" evidence="20">
    <location>
        <begin position="830"/>
        <end position="850"/>
    </location>
</feature>
<keyword evidence="12" id="KW-0418">Kinase</keyword>
<keyword evidence="7" id="KW-0808">Transferase</keyword>
<evidence type="ECO:0000256" key="17">
    <source>
        <dbReference type="ARBA" id="ARBA00023180"/>
    </source>
</evidence>
<dbReference type="FunFam" id="3.80.10.10:FF:000129">
    <property type="entry name" value="Leucine-rich repeat receptor-like kinase"/>
    <property type="match status" value="1"/>
</dbReference>
<dbReference type="GO" id="GO:0005524">
    <property type="term" value="F:ATP binding"/>
    <property type="evidence" value="ECO:0007669"/>
    <property type="project" value="UniProtKB-KW"/>
</dbReference>
<evidence type="ECO:0000256" key="9">
    <source>
        <dbReference type="ARBA" id="ARBA00022729"/>
    </source>
</evidence>
<feature type="chain" id="PRO_5043373933" description="non-specific serine/threonine protein kinase" evidence="21">
    <location>
        <begin position="28"/>
        <end position="1192"/>
    </location>
</feature>
<name>A0AAW1NIB7_SAPOF</name>
<dbReference type="PRINTS" id="PR00019">
    <property type="entry name" value="LEURICHRPT"/>
</dbReference>
<evidence type="ECO:0000256" key="13">
    <source>
        <dbReference type="ARBA" id="ARBA00022840"/>
    </source>
</evidence>
<keyword evidence="11" id="KW-0547">Nucleotide-binding</keyword>
<evidence type="ECO:0000256" key="2">
    <source>
        <dbReference type="ARBA" id="ARBA00012513"/>
    </source>
</evidence>
<dbReference type="FunFam" id="3.80.10.10:FF:000177">
    <property type="entry name" value="Leucine-rich repeat receptor-like serine/threonine-protein kinase At1g17230"/>
    <property type="match status" value="1"/>
</dbReference>
<keyword evidence="6" id="KW-0433">Leucine-rich repeat</keyword>
<dbReference type="GO" id="GO:0005886">
    <property type="term" value="C:plasma membrane"/>
    <property type="evidence" value="ECO:0007669"/>
    <property type="project" value="UniProtKB-SubCell"/>
</dbReference>
<evidence type="ECO:0000256" key="4">
    <source>
        <dbReference type="ARBA" id="ARBA00022527"/>
    </source>
</evidence>
<evidence type="ECO:0000256" key="3">
    <source>
        <dbReference type="ARBA" id="ARBA00022475"/>
    </source>
</evidence>
<dbReference type="EMBL" id="JBDFQZ010000001">
    <property type="protein sequence ID" value="KAK9756860.1"/>
    <property type="molecule type" value="Genomic_DNA"/>
</dbReference>
<keyword evidence="9 21" id="KW-0732">Signal</keyword>
<comment type="subcellular location">
    <subcellularLocation>
        <location evidence="1">Cell membrane</location>
        <topology evidence="1">Single-pass type I membrane protein</topology>
    </subcellularLocation>
</comment>
<protein>
    <recommendedName>
        <fullName evidence="2">non-specific serine/threonine protein kinase</fullName>
        <ecNumber evidence="2">2.7.11.1</ecNumber>
    </recommendedName>
</protein>
<dbReference type="InterPro" id="IPR011009">
    <property type="entry name" value="Kinase-like_dom_sf"/>
</dbReference>
<evidence type="ECO:0000256" key="8">
    <source>
        <dbReference type="ARBA" id="ARBA00022692"/>
    </source>
</evidence>
<evidence type="ECO:0000313" key="23">
    <source>
        <dbReference type="EMBL" id="KAK9756860.1"/>
    </source>
</evidence>
<evidence type="ECO:0000256" key="5">
    <source>
        <dbReference type="ARBA" id="ARBA00022553"/>
    </source>
</evidence>
<keyword evidence="14 20" id="KW-1133">Transmembrane helix</keyword>
<feature type="signal peptide" evidence="21">
    <location>
        <begin position="1"/>
        <end position="27"/>
    </location>
</feature>
<dbReference type="PANTHER" id="PTHR27000">
    <property type="entry name" value="LEUCINE-RICH REPEAT RECEPTOR-LIKE PROTEIN KINASE FAMILY PROTEIN-RELATED"/>
    <property type="match status" value="1"/>
</dbReference>
<evidence type="ECO:0000256" key="18">
    <source>
        <dbReference type="ARBA" id="ARBA00047899"/>
    </source>
</evidence>
<organism evidence="23 24">
    <name type="scientific">Saponaria officinalis</name>
    <name type="common">Common soapwort</name>
    <name type="synonym">Lychnis saponaria</name>
    <dbReference type="NCBI Taxonomy" id="3572"/>
    <lineage>
        <taxon>Eukaryota</taxon>
        <taxon>Viridiplantae</taxon>
        <taxon>Streptophyta</taxon>
        <taxon>Embryophyta</taxon>
        <taxon>Tracheophyta</taxon>
        <taxon>Spermatophyta</taxon>
        <taxon>Magnoliopsida</taxon>
        <taxon>eudicotyledons</taxon>
        <taxon>Gunneridae</taxon>
        <taxon>Pentapetalae</taxon>
        <taxon>Caryophyllales</taxon>
        <taxon>Caryophyllaceae</taxon>
        <taxon>Caryophylleae</taxon>
        <taxon>Saponaria</taxon>
    </lineage>
</organism>
<comment type="catalytic activity">
    <reaction evidence="19">
        <text>L-seryl-[protein] + ATP = O-phospho-L-seryl-[protein] + ADP + H(+)</text>
        <dbReference type="Rhea" id="RHEA:17989"/>
        <dbReference type="Rhea" id="RHEA-COMP:9863"/>
        <dbReference type="Rhea" id="RHEA-COMP:11604"/>
        <dbReference type="ChEBI" id="CHEBI:15378"/>
        <dbReference type="ChEBI" id="CHEBI:29999"/>
        <dbReference type="ChEBI" id="CHEBI:30616"/>
        <dbReference type="ChEBI" id="CHEBI:83421"/>
        <dbReference type="ChEBI" id="CHEBI:456216"/>
        <dbReference type="EC" id="2.7.11.1"/>
    </reaction>
</comment>
<dbReference type="FunFam" id="3.80.10.10:FF:000356">
    <property type="entry name" value="LRR receptor-like serine/threonine-protein kinase"/>
    <property type="match status" value="1"/>
</dbReference>
<gene>
    <name evidence="23" type="ORF">RND81_01G125500</name>
</gene>
<dbReference type="Gene3D" id="3.30.200.20">
    <property type="entry name" value="Phosphorylase Kinase, domain 1"/>
    <property type="match status" value="1"/>
</dbReference>
<dbReference type="Gene3D" id="3.80.10.10">
    <property type="entry name" value="Ribonuclease Inhibitor"/>
    <property type="match status" value="6"/>
</dbReference>
<feature type="domain" description="Protein kinase" evidence="22">
    <location>
        <begin position="900"/>
        <end position="1170"/>
    </location>
</feature>
<dbReference type="Pfam" id="PF00560">
    <property type="entry name" value="LRR_1"/>
    <property type="match status" value="3"/>
</dbReference>
<keyword evidence="5" id="KW-0597">Phosphoprotein</keyword>
<evidence type="ECO:0000256" key="7">
    <source>
        <dbReference type="ARBA" id="ARBA00022679"/>
    </source>
</evidence>
<keyword evidence="16" id="KW-0675">Receptor</keyword>
<evidence type="ECO:0000259" key="22">
    <source>
        <dbReference type="PROSITE" id="PS50011"/>
    </source>
</evidence>
<keyword evidence="15 20" id="KW-0472">Membrane</keyword>
<evidence type="ECO:0000256" key="6">
    <source>
        <dbReference type="ARBA" id="ARBA00022614"/>
    </source>
</evidence>
<keyword evidence="13" id="KW-0067">ATP-binding</keyword>
<evidence type="ECO:0000256" key="1">
    <source>
        <dbReference type="ARBA" id="ARBA00004251"/>
    </source>
</evidence>
<keyword evidence="4" id="KW-0723">Serine/threonine-protein kinase</keyword>
<dbReference type="SMART" id="SM00369">
    <property type="entry name" value="LRR_TYP"/>
    <property type="match status" value="12"/>
</dbReference>
<dbReference type="InterPro" id="IPR013210">
    <property type="entry name" value="LRR_N_plant-typ"/>
</dbReference>
<evidence type="ECO:0000256" key="10">
    <source>
        <dbReference type="ARBA" id="ARBA00022737"/>
    </source>
</evidence>
<dbReference type="PROSITE" id="PS00109">
    <property type="entry name" value="PROTEIN_KINASE_TYR"/>
    <property type="match status" value="1"/>
</dbReference>
<evidence type="ECO:0000256" key="15">
    <source>
        <dbReference type="ARBA" id="ARBA00023136"/>
    </source>
</evidence>
<keyword evidence="10" id="KW-0677">Repeat</keyword>
<evidence type="ECO:0000256" key="11">
    <source>
        <dbReference type="ARBA" id="ARBA00022741"/>
    </source>
</evidence>
<dbReference type="InterPro" id="IPR008266">
    <property type="entry name" value="Tyr_kinase_AS"/>
</dbReference>
<dbReference type="FunFam" id="3.80.10.10:FF:000383">
    <property type="entry name" value="Leucine-rich repeat receptor protein kinase EMS1"/>
    <property type="match status" value="1"/>
</dbReference>
<keyword evidence="17" id="KW-0325">Glycoprotein</keyword>
<dbReference type="FunFam" id="3.30.200.20:FF:000309">
    <property type="entry name" value="Leucine-rich repeat receptor protein kinase MSP1"/>
    <property type="match status" value="1"/>
</dbReference>
<dbReference type="Pfam" id="PF08263">
    <property type="entry name" value="LRRNT_2"/>
    <property type="match status" value="1"/>
</dbReference>
<dbReference type="FunFam" id="1.10.510.10:FF:000445">
    <property type="entry name" value="MDIS1-interacting receptor like kinase 2"/>
    <property type="match status" value="1"/>
</dbReference>
<comment type="catalytic activity">
    <reaction evidence="18">
        <text>L-threonyl-[protein] + ATP = O-phospho-L-threonyl-[protein] + ADP + H(+)</text>
        <dbReference type="Rhea" id="RHEA:46608"/>
        <dbReference type="Rhea" id="RHEA-COMP:11060"/>
        <dbReference type="Rhea" id="RHEA-COMP:11605"/>
        <dbReference type="ChEBI" id="CHEBI:15378"/>
        <dbReference type="ChEBI" id="CHEBI:30013"/>
        <dbReference type="ChEBI" id="CHEBI:30616"/>
        <dbReference type="ChEBI" id="CHEBI:61977"/>
        <dbReference type="ChEBI" id="CHEBI:456216"/>
        <dbReference type="EC" id="2.7.11.1"/>
    </reaction>
</comment>
<dbReference type="InterPro" id="IPR003591">
    <property type="entry name" value="Leu-rich_rpt_typical-subtyp"/>
</dbReference>
<dbReference type="Proteomes" id="UP001443914">
    <property type="component" value="Unassembled WGS sequence"/>
</dbReference>
<dbReference type="InterPro" id="IPR001611">
    <property type="entry name" value="Leu-rich_rpt"/>
</dbReference>
<dbReference type="Gene3D" id="1.10.510.10">
    <property type="entry name" value="Transferase(Phosphotransferase) domain 1"/>
    <property type="match status" value="1"/>
</dbReference>
<comment type="caution">
    <text evidence="23">The sequence shown here is derived from an EMBL/GenBank/DDBJ whole genome shotgun (WGS) entry which is preliminary data.</text>
</comment>
<dbReference type="AlphaFoldDB" id="A0AAW1NIB7"/>
<evidence type="ECO:0000256" key="19">
    <source>
        <dbReference type="ARBA" id="ARBA00048679"/>
    </source>
</evidence>
<evidence type="ECO:0000256" key="14">
    <source>
        <dbReference type="ARBA" id="ARBA00022989"/>
    </source>
</evidence>
<dbReference type="InterPro" id="IPR032675">
    <property type="entry name" value="LRR_dom_sf"/>
</dbReference>
<dbReference type="PROSITE" id="PS50011">
    <property type="entry name" value="PROTEIN_KINASE_DOM"/>
    <property type="match status" value="1"/>
</dbReference>